<feature type="compositionally biased region" description="Pro residues" evidence="4">
    <location>
        <begin position="238"/>
        <end position="254"/>
    </location>
</feature>
<keyword evidence="5" id="KW-0472">Membrane</keyword>
<evidence type="ECO:0000259" key="7">
    <source>
        <dbReference type="SMART" id="SM00013"/>
    </source>
</evidence>
<dbReference type="InterPro" id="IPR003591">
    <property type="entry name" value="Leu-rich_rpt_typical-subtyp"/>
</dbReference>
<dbReference type="OrthoDB" id="8400687at2759"/>
<dbReference type="CDD" id="cd00096">
    <property type="entry name" value="Ig"/>
    <property type="match status" value="1"/>
</dbReference>
<evidence type="ECO:0000256" key="4">
    <source>
        <dbReference type="SAM" id="MobiDB-lite"/>
    </source>
</evidence>
<organism evidence="8">
    <name type="scientific">Tetraodon nigroviridis</name>
    <name type="common">Spotted green pufferfish</name>
    <name type="synonym">Chelonodon nigroviridis</name>
    <dbReference type="NCBI Taxonomy" id="99883"/>
    <lineage>
        <taxon>Eukaryota</taxon>
        <taxon>Metazoa</taxon>
        <taxon>Chordata</taxon>
        <taxon>Craniata</taxon>
        <taxon>Vertebrata</taxon>
        <taxon>Euteleostomi</taxon>
        <taxon>Actinopterygii</taxon>
        <taxon>Neopterygii</taxon>
        <taxon>Teleostei</taxon>
        <taxon>Neoteleostei</taxon>
        <taxon>Acanthomorphata</taxon>
        <taxon>Eupercaria</taxon>
        <taxon>Tetraodontiformes</taxon>
        <taxon>Tetradontoidea</taxon>
        <taxon>Tetraodontidae</taxon>
        <taxon>Tetraodon</taxon>
    </lineage>
</organism>
<evidence type="ECO:0000256" key="5">
    <source>
        <dbReference type="SAM" id="Phobius"/>
    </source>
</evidence>
<dbReference type="EMBL" id="CAAE01007728">
    <property type="protein sequence ID" value="CAF90693.1"/>
    <property type="molecule type" value="Genomic_DNA"/>
</dbReference>
<proteinExistence type="predicted"/>
<dbReference type="InterPro" id="IPR032675">
    <property type="entry name" value="LRR_dom_sf"/>
</dbReference>
<dbReference type="Pfam" id="PF13855">
    <property type="entry name" value="LRR_8"/>
    <property type="match status" value="1"/>
</dbReference>
<evidence type="ECO:0000256" key="3">
    <source>
        <dbReference type="ARBA" id="ARBA00022737"/>
    </source>
</evidence>
<feature type="transmembrane region" description="Helical" evidence="5">
    <location>
        <begin position="489"/>
        <end position="509"/>
    </location>
</feature>
<feature type="region of interest" description="Disordered" evidence="4">
    <location>
        <begin position="585"/>
        <end position="622"/>
    </location>
</feature>
<keyword evidence="5" id="KW-0812">Transmembrane</keyword>
<dbReference type="SUPFAM" id="SSF52058">
    <property type="entry name" value="L domain-like"/>
    <property type="match status" value="1"/>
</dbReference>
<name>Q4T8T9_TETNG</name>
<dbReference type="PANTHER" id="PTHR45842">
    <property type="entry name" value="SYNAPTIC ADHESION-LIKE MOLECULE SALM"/>
    <property type="match status" value="1"/>
</dbReference>
<feature type="domain" description="LRRNT" evidence="7">
    <location>
        <begin position="25"/>
        <end position="57"/>
    </location>
</feature>
<evidence type="ECO:0000256" key="2">
    <source>
        <dbReference type="ARBA" id="ARBA00022729"/>
    </source>
</evidence>
<accession>Q4T8T9</accession>
<sequence length="651" mass="69283">MAVLLGCLLTVLLLSPCPPSGASPSCPATCRCYSLTVECGSAGLRAVPRSIPASTQNNSISAVEPGSFRNQGQLLELALNGNRVHLLTADIFQGLEHLRILYLARNDITRLLDHTFRGLQRLQELHLQHNSVEVLSEQALAGLTSLALLDLSKNNLHTMGPAALRPLVSLQVLRITGEPSRFLLPRGQPPGRLTFDLRRQPLALRLRSPLAEDLDGRGGPAAAELRRAPPGVPGAAAPVPPEPGGDPPQQPGVHPPAGAAAAPPAGRPPGRQPPGVLPRLRIPSATGGDPGRRRARFSPTHQPHRTPLERAGSCWLLLADWWSPADLGLTRGCRLSPQVTWRKASQGRSPPAPRALLQEPDAGEEARGPEEDAPGGGGVLLQKSQGQRFDPDTGSGMLFLNNVTVAHAGFYECEAWNAGGVARVTFQLAINSSSSPIWASWSQLSAPYSPAWPRRRGRGPGVGSEVSREPLYALGSMAFSSLGAATQTAIAAGISLLALTALLLLAMIYNRHHQREKDGAGAGPLQEDSILFVNDYSDGPTTFAQLEEYRDEHGHEMFVLNRAKPVLAEAPPTAVSTTSLGCRAASDTSSHTLSPALAPAQQQQEEDTRTGKRMAGEGGEAEPVLTSEGEAMFLNHTSLFLDPQMAYEIHC</sequence>
<dbReference type="InterPro" id="IPR000372">
    <property type="entry name" value="LRRNT"/>
</dbReference>
<dbReference type="KEGG" id="tng:GSTEN00005078G001"/>
<feature type="region of interest" description="Disordered" evidence="4">
    <location>
        <begin position="210"/>
        <end position="307"/>
    </location>
</feature>
<keyword evidence="5" id="KW-1133">Transmembrane helix</keyword>
<dbReference type="PANTHER" id="PTHR45842:SF25">
    <property type="entry name" value="CARBOXYPEPTIDASE N SUBUNIT 2-LIKE"/>
    <property type="match status" value="1"/>
</dbReference>
<evidence type="ECO:0000256" key="1">
    <source>
        <dbReference type="ARBA" id="ARBA00022614"/>
    </source>
</evidence>
<feature type="region of interest" description="Disordered" evidence="4">
    <location>
        <begin position="341"/>
        <end position="387"/>
    </location>
</feature>
<dbReference type="SUPFAM" id="SSF48726">
    <property type="entry name" value="Immunoglobulin"/>
    <property type="match status" value="1"/>
</dbReference>
<gene>
    <name evidence="8" type="ORF">GSTENG00005078001</name>
</gene>
<dbReference type="InterPro" id="IPR050467">
    <property type="entry name" value="LRFN"/>
</dbReference>
<dbReference type="SMART" id="SM00013">
    <property type="entry name" value="LRRNT"/>
    <property type="match status" value="1"/>
</dbReference>
<keyword evidence="3" id="KW-0677">Repeat</keyword>
<feature type="compositionally biased region" description="Pro residues" evidence="4">
    <location>
        <begin position="265"/>
        <end position="276"/>
    </location>
</feature>
<evidence type="ECO:0000313" key="8">
    <source>
        <dbReference type="EMBL" id="CAF90693.1"/>
    </source>
</evidence>
<feature type="compositionally biased region" description="Low complexity" evidence="4">
    <location>
        <begin position="255"/>
        <end position="264"/>
    </location>
</feature>
<dbReference type="InterPro" id="IPR001611">
    <property type="entry name" value="Leu-rich_rpt"/>
</dbReference>
<dbReference type="Gene3D" id="3.80.10.10">
    <property type="entry name" value="Ribonuclease Inhibitor"/>
    <property type="match status" value="1"/>
</dbReference>
<dbReference type="Gene3D" id="2.60.40.10">
    <property type="entry name" value="Immunoglobulins"/>
    <property type="match status" value="1"/>
</dbReference>
<dbReference type="InterPro" id="IPR036179">
    <property type="entry name" value="Ig-like_dom_sf"/>
</dbReference>
<dbReference type="AlphaFoldDB" id="Q4T8T9"/>
<reference evidence="8" key="2">
    <citation type="submission" date="2004-02" db="EMBL/GenBank/DDBJ databases">
        <authorList>
            <consortium name="Genoscope"/>
            <consortium name="Whitehead Institute Centre for Genome Research"/>
        </authorList>
    </citation>
    <scope>NUCLEOTIDE SEQUENCE</scope>
</reference>
<feature type="signal peptide" evidence="6">
    <location>
        <begin position="1"/>
        <end position="22"/>
    </location>
</feature>
<dbReference type="SMART" id="SM00369">
    <property type="entry name" value="LRR_TYP"/>
    <property type="match status" value="4"/>
</dbReference>
<evidence type="ECO:0000256" key="6">
    <source>
        <dbReference type="SAM" id="SignalP"/>
    </source>
</evidence>
<keyword evidence="1" id="KW-0433">Leucine-rich repeat</keyword>
<protein>
    <submittedName>
        <fullName evidence="8">Chromosome undetermined SCAF7728, whole genome shotgun sequence</fullName>
    </submittedName>
</protein>
<reference evidence="8" key="1">
    <citation type="journal article" date="2004" name="Nature">
        <title>Genome duplication in the teleost fish Tetraodon nigroviridis reveals the early vertebrate proto-karyotype.</title>
        <authorList>
            <person name="Jaillon O."/>
            <person name="Aury J.-M."/>
            <person name="Brunet F."/>
            <person name="Petit J.-L."/>
            <person name="Stange-Thomann N."/>
            <person name="Mauceli E."/>
            <person name="Bouneau L."/>
            <person name="Fischer C."/>
            <person name="Ozouf-Costaz C."/>
            <person name="Bernot A."/>
            <person name="Nicaud S."/>
            <person name="Jaffe D."/>
            <person name="Fisher S."/>
            <person name="Lutfalla G."/>
            <person name="Dossat C."/>
            <person name="Segurens B."/>
            <person name="Dasilva C."/>
            <person name="Salanoubat M."/>
            <person name="Levy M."/>
            <person name="Boudet N."/>
            <person name="Castellano S."/>
            <person name="Anthouard V."/>
            <person name="Jubin C."/>
            <person name="Castelli V."/>
            <person name="Katinka M."/>
            <person name="Vacherie B."/>
            <person name="Biemont C."/>
            <person name="Skalli Z."/>
            <person name="Cattolico L."/>
            <person name="Poulain J."/>
            <person name="De Berardinis V."/>
            <person name="Cruaud C."/>
            <person name="Duprat S."/>
            <person name="Brottier P."/>
            <person name="Coutanceau J.-P."/>
            <person name="Gouzy J."/>
            <person name="Parra G."/>
            <person name="Lardier G."/>
            <person name="Chapple C."/>
            <person name="McKernan K.J."/>
            <person name="McEwan P."/>
            <person name="Bosak S."/>
            <person name="Kellis M."/>
            <person name="Volff J.-N."/>
            <person name="Guigo R."/>
            <person name="Zody M.C."/>
            <person name="Mesirov J."/>
            <person name="Lindblad-Toh K."/>
            <person name="Birren B."/>
            <person name="Nusbaum C."/>
            <person name="Kahn D."/>
            <person name="Robinson-Rechavi M."/>
            <person name="Laudet V."/>
            <person name="Schachter V."/>
            <person name="Quetier F."/>
            <person name="Saurin W."/>
            <person name="Scarpelli C."/>
            <person name="Wincker P."/>
            <person name="Lander E.S."/>
            <person name="Weissenbach J."/>
            <person name="Roest Crollius H."/>
        </authorList>
    </citation>
    <scope>NUCLEOTIDE SEQUENCE [LARGE SCALE GENOMIC DNA]</scope>
</reference>
<dbReference type="InterPro" id="IPR013783">
    <property type="entry name" value="Ig-like_fold"/>
</dbReference>
<keyword evidence="2 6" id="KW-0732">Signal</keyword>
<feature type="chain" id="PRO_5004244438" evidence="6">
    <location>
        <begin position="23"/>
        <end position="651"/>
    </location>
</feature>